<evidence type="ECO:0000313" key="2">
    <source>
        <dbReference type="EMBL" id="RXH78403.1"/>
    </source>
</evidence>
<dbReference type="PANTHER" id="PTHR33318:SF16">
    <property type="entry name" value="FK506-BINDING NUCLEAR-LIKE PROTEIN"/>
    <property type="match status" value="1"/>
</dbReference>
<dbReference type="GO" id="GO:0007142">
    <property type="term" value="P:male meiosis II"/>
    <property type="evidence" value="ECO:0007669"/>
    <property type="project" value="InterPro"/>
</dbReference>
<dbReference type="PANTHER" id="PTHR33318">
    <property type="entry name" value="ASPARTYL/GLUTAMYL-TRNA(ASN/GLN) AMIDOTRANSFERASE SUBUNIT"/>
    <property type="match status" value="1"/>
</dbReference>
<accession>A0A498IBA1</accession>
<evidence type="ECO:0000256" key="1">
    <source>
        <dbReference type="SAM" id="MobiDB-lite"/>
    </source>
</evidence>
<comment type="caution">
    <text evidence="2">The sequence shown here is derived from an EMBL/GenBank/DDBJ whole genome shotgun (WGS) entry which is preliminary data.</text>
</comment>
<dbReference type="EMBL" id="RDQH01000339">
    <property type="protein sequence ID" value="RXH78403.1"/>
    <property type="molecule type" value="Genomic_DNA"/>
</dbReference>
<gene>
    <name evidence="2" type="ORF">DVH24_001921</name>
</gene>
<feature type="compositionally biased region" description="Polar residues" evidence="1">
    <location>
        <begin position="246"/>
        <end position="255"/>
    </location>
</feature>
<feature type="region of interest" description="Disordered" evidence="1">
    <location>
        <begin position="225"/>
        <end position="258"/>
    </location>
</feature>
<organism evidence="2 3">
    <name type="scientific">Malus domestica</name>
    <name type="common">Apple</name>
    <name type="synonym">Pyrus malus</name>
    <dbReference type="NCBI Taxonomy" id="3750"/>
    <lineage>
        <taxon>Eukaryota</taxon>
        <taxon>Viridiplantae</taxon>
        <taxon>Streptophyta</taxon>
        <taxon>Embryophyta</taxon>
        <taxon>Tracheophyta</taxon>
        <taxon>Spermatophyta</taxon>
        <taxon>Magnoliopsida</taxon>
        <taxon>eudicotyledons</taxon>
        <taxon>Gunneridae</taxon>
        <taxon>Pentapetalae</taxon>
        <taxon>rosids</taxon>
        <taxon>fabids</taxon>
        <taxon>Rosales</taxon>
        <taxon>Rosaceae</taxon>
        <taxon>Amygdaloideae</taxon>
        <taxon>Maleae</taxon>
        <taxon>Malus</taxon>
    </lineage>
</organism>
<proteinExistence type="predicted"/>
<protein>
    <submittedName>
        <fullName evidence="2">Uncharacterized protein</fullName>
    </submittedName>
</protein>
<dbReference type="InterPro" id="IPR039300">
    <property type="entry name" value="JASON"/>
</dbReference>
<keyword evidence="3" id="KW-1185">Reference proteome</keyword>
<name>A0A498IBA1_MALDO</name>
<evidence type="ECO:0000313" key="3">
    <source>
        <dbReference type="Proteomes" id="UP000290289"/>
    </source>
</evidence>
<dbReference type="Proteomes" id="UP000290289">
    <property type="component" value="Chromosome 13"/>
</dbReference>
<dbReference type="AlphaFoldDB" id="A0A498IBA1"/>
<reference evidence="2 3" key="1">
    <citation type="submission" date="2018-10" db="EMBL/GenBank/DDBJ databases">
        <title>A high-quality apple genome assembly.</title>
        <authorList>
            <person name="Hu J."/>
        </authorList>
    </citation>
    <scope>NUCLEOTIDE SEQUENCE [LARGE SCALE GENOMIC DNA]</scope>
    <source>
        <strain evidence="3">cv. HFTH1</strain>
        <tissue evidence="2">Young leaf</tissue>
    </source>
</reference>
<sequence length="278" mass="31777">MGCFLACFGFSKKRKRRNPATKAPSGDHRRVSYVPLDSSVRIIGVDGGRESLKSELHRDRAKEQKRLKTRKKVSFNLNVQTYEPISTAYHFLDSYEEEEIGEKNVKETSKGRLSTSASERDSTTLRVGLFPSNYRYQNVGDSYEEEESELHDNDIDVVDEDDYYDDDEDSEIDEQQISREGFSEELCSASRNGESEYPDARDNIRYVISVLSPVENLTQWKAAKAAAPKHQKENTALFQQPRMPYSTRSNFNQPTKPLLQEVPVHASLSSWLNSQSTN</sequence>
<dbReference type="STRING" id="3750.A0A498IBA1"/>